<accession>A0ABD0LSL4</accession>
<name>A0ABD0LSL4_9CAEN</name>
<dbReference type="AlphaFoldDB" id="A0ABD0LSL4"/>
<evidence type="ECO:0000313" key="3">
    <source>
        <dbReference type="Proteomes" id="UP001519460"/>
    </source>
</evidence>
<protein>
    <submittedName>
        <fullName evidence="2">Uncharacterized protein</fullName>
    </submittedName>
</protein>
<sequence>MSRKPSRSHNEVIKSFGLWSSWRVVLGWRLRQMTDHKDSTVYGSASPSEDPAKDITRPSKAQDLAPLGMWLQAGDLSRKYVRLGTLQQ</sequence>
<gene>
    <name evidence="2" type="ORF">BaRGS_00006139</name>
</gene>
<reference evidence="2 3" key="1">
    <citation type="journal article" date="2023" name="Sci. Data">
        <title>Genome assembly of the Korean intertidal mud-creeper Batillaria attramentaria.</title>
        <authorList>
            <person name="Patra A.K."/>
            <person name="Ho P.T."/>
            <person name="Jun S."/>
            <person name="Lee S.J."/>
            <person name="Kim Y."/>
            <person name="Won Y.J."/>
        </authorList>
    </citation>
    <scope>NUCLEOTIDE SEQUENCE [LARGE SCALE GENOMIC DNA]</scope>
    <source>
        <strain evidence="2">Wonlab-2016</strain>
    </source>
</reference>
<comment type="caution">
    <text evidence="2">The sequence shown here is derived from an EMBL/GenBank/DDBJ whole genome shotgun (WGS) entry which is preliminary data.</text>
</comment>
<dbReference type="EMBL" id="JACVVK020000025">
    <property type="protein sequence ID" value="KAK7502564.1"/>
    <property type="molecule type" value="Genomic_DNA"/>
</dbReference>
<feature type="non-terminal residue" evidence="2">
    <location>
        <position position="88"/>
    </location>
</feature>
<proteinExistence type="predicted"/>
<organism evidence="2 3">
    <name type="scientific">Batillaria attramentaria</name>
    <dbReference type="NCBI Taxonomy" id="370345"/>
    <lineage>
        <taxon>Eukaryota</taxon>
        <taxon>Metazoa</taxon>
        <taxon>Spiralia</taxon>
        <taxon>Lophotrochozoa</taxon>
        <taxon>Mollusca</taxon>
        <taxon>Gastropoda</taxon>
        <taxon>Caenogastropoda</taxon>
        <taxon>Sorbeoconcha</taxon>
        <taxon>Cerithioidea</taxon>
        <taxon>Batillariidae</taxon>
        <taxon>Batillaria</taxon>
    </lineage>
</organism>
<evidence type="ECO:0000256" key="1">
    <source>
        <dbReference type="SAM" id="MobiDB-lite"/>
    </source>
</evidence>
<keyword evidence="3" id="KW-1185">Reference proteome</keyword>
<evidence type="ECO:0000313" key="2">
    <source>
        <dbReference type="EMBL" id="KAK7502564.1"/>
    </source>
</evidence>
<feature type="region of interest" description="Disordered" evidence="1">
    <location>
        <begin position="38"/>
        <end position="57"/>
    </location>
</feature>
<dbReference type="Proteomes" id="UP001519460">
    <property type="component" value="Unassembled WGS sequence"/>
</dbReference>